<sequence>MNASKNYHAGQMAEEIVAQKYAAAGFDIISKRYRRREGEIDLVLGHQSKLYFVEVKKSSSFEKAAERINLHQIARIKNAALRFLVDTGRMLETEMRFDAALVNDAGQVKVIANAF</sequence>
<dbReference type="SUPFAM" id="SSF52980">
    <property type="entry name" value="Restriction endonuclease-like"/>
    <property type="match status" value="1"/>
</dbReference>
<dbReference type="InterPro" id="IPR011856">
    <property type="entry name" value="tRNA_endonuc-like_dom_sf"/>
</dbReference>
<keyword evidence="4" id="KW-1185">Reference proteome</keyword>
<dbReference type="InterPro" id="IPR003509">
    <property type="entry name" value="UPF0102_YraN-like"/>
</dbReference>
<name>A0ABQ3CYM6_9RHOB</name>
<accession>A0ABQ3CYM6</accession>
<dbReference type="HAMAP" id="MF_00048">
    <property type="entry name" value="UPF0102"/>
    <property type="match status" value="1"/>
</dbReference>
<dbReference type="PANTHER" id="PTHR34039">
    <property type="entry name" value="UPF0102 PROTEIN YRAN"/>
    <property type="match status" value="1"/>
</dbReference>
<evidence type="ECO:0000256" key="2">
    <source>
        <dbReference type="HAMAP-Rule" id="MF_00048"/>
    </source>
</evidence>
<protein>
    <recommendedName>
        <fullName evidence="2">UPF0102 protein GCM10008927_13990</fullName>
    </recommendedName>
</protein>
<dbReference type="Gene3D" id="3.40.1350.10">
    <property type="match status" value="1"/>
</dbReference>
<dbReference type="Proteomes" id="UP000634455">
    <property type="component" value="Unassembled WGS sequence"/>
</dbReference>
<dbReference type="RefSeq" id="WP_189639879.1">
    <property type="nucleotide sequence ID" value="NZ_BMZF01000003.1"/>
</dbReference>
<reference evidence="4" key="1">
    <citation type="journal article" date="2019" name="Int. J. Syst. Evol. Microbiol.">
        <title>The Global Catalogue of Microorganisms (GCM) 10K type strain sequencing project: providing services to taxonomists for standard genome sequencing and annotation.</title>
        <authorList>
            <consortium name="The Broad Institute Genomics Platform"/>
            <consortium name="The Broad Institute Genome Sequencing Center for Infectious Disease"/>
            <person name="Wu L."/>
            <person name="Ma J."/>
        </authorList>
    </citation>
    <scope>NUCLEOTIDE SEQUENCE [LARGE SCALE GENOMIC DNA]</scope>
    <source>
        <strain evidence="4">KCTC 32465</strain>
    </source>
</reference>
<dbReference type="InterPro" id="IPR011335">
    <property type="entry name" value="Restrct_endonuc-II-like"/>
</dbReference>
<dbReference type="EMBL" id="BMZF01000003">
    <property type="protein sequence ID" value="GHA50217.1"/>
    <property type="molecule type" value="Genomic_DNA"/>
</dbReference>
<dbReference type="PANTHER" id="PTHR34039:SF1">
    <property type="entry name" value="UPF0102 PROTEIN YRAN"/>
    <property type="match status" value="1"/>
</dbReference>
<proteinExistence type="inferred from homology"/>
<evidence type="ECO:0000313" key="4">
    <source>
        <dbReference type="Proteomes" id="UP000634455"/>
    </source>
</evidence>
<comment type="similarity">
    <text evidence="1 2">Belongs to the UPF0102 family.</text>
</comment>
<dbReference type="Pfam" id="PF02021">
    <property type="entry name" value="UPF0102"/>
    <property type="match status" value="1"/>
</dbReference>
<evidence type="ECO:0000256" key="1">
    <source>
        <dbReference type="ARBA" id="ARBA00006738"/>
    </source>
</evidence>
<evidence type="ECO:0000313" key="3">
    <source>
        <dbReference type="EMBL" id="GHA50217.1"/>
    </source>
</evidence>
<comment type="caution">
    <text evidence="3">The sequence shown here is derived from an EMBL/GenBank/DDBJ whole genome shotgun (WGS) entry which is preliminary data.</text>
</comment>
<gene>
    <name evidence="3" type="ORF">GCM10008927_13990</name>
</gene>
<organism evidence="3 4">
    <name type="scientific">Paramylibacter ulvae</name>
    <dbReference type="NCBI Taxonomy" id="1651968"/>
    <lineage>
        <taxon>Bacteria</taxon>
        <taxon>Pseudomonadati</taxon>
        <taxon>Pseudomonadota</taxon>
        <taxon>Alphaproteobacteria</taxon>
        <taxon>Rhodobacterales</taxon>
        <taxon>Paracoccaceae</taxon>
        <taxon>Paramylibacter</taxon>
    </lineage>
</organism>